<feature type="domain" description="Xrn1 helical" evidence="7">
    <location>
        <begin position="193"/>
        <end position="288"/>
    </location>
</feature>
<evidence type="ECO:0000256" key="3">
    <source>
        <dbReference type="ARBA" id="ARBA00022839"/>
    </source>
</evidence>
<feature type="region of interest" description="Disordered" evidence="5">
    <location>
        <begin position="1358"/>
        <end position="1389"/>
    </location>
</feature>
<dbReference type="Gene3D" id="2.170.260.40">
    <property type="match status" value="1"/>
</dbReference>
<organism evidence="11">
    <name type="scientific">Auxenochlorella protothecoides</name>
    <name type="common">Green microalga</name>
    <name type="synonym">Chlorella protothecoides</name>
    <dbReference type="NCBI Taxonomy" id="3075"/>
    <lineage>
        <taxon>Eukaryota</taxon>
        <taxon>Viridiplantae</taxon>
        <taxon>Chlorophyta</taxon>
        <taxon>core chlorophytes</taxon>
        <taxon>Trebouxiophyceae</taxon>
        <taxon>Chlorellales</taxon>
        <taxon>Chlorellaceae</taxon>
        <taxon>Auxenochlorella</taxon>
    </lineage>
</organism>
<feature type="compositionally biased region" description="Low complexity" evidence="5">
    <location>
        <begin position="311"/>
        <end position="320"/>
    </location>
</feature>
<feature type="non-terminal residue" evidence="11">
    <location>
        <position position="1"/>
    </location>
</feature>
<evidence type="ECO:0000259" key="7">
    <source>
        <dbReference type="Pfam" id="PF17846"/>
    </source>
</evidence>
<evidence type="ECO:0000256" key="1">
    <source>
        <dbReference type="ARBA" id="ARBA00022722"/>
    </source>
</evidence>
<dbReference type="InterPro" id="IPR040992">
    <property type="entry name" value="XRN1_D1"/>
</dbReference>
<feature type="domain" description="Exoribonuclease Xrn1 D2/D3" evidence="10">
    <location>
        <begin position="976"/>
        <end position="1042"/>
    </location>
</feature>
<dbReference type="GO" id="GO:0005634">
    <property type="term" value="C:nucleus"/>
    <property type="evidence" value="ECO:0007669"/>
    <property type="project" value="TreeGrafter"/>
</dbReference>
<dbReference type="PANTHER" id="PTHR12341:SF7">
    <property type="entry name" value="5'-3' EXORIBONUCLEASE 1"/>
    <property type="match status" value="1"/>
</dbReference>
<dbReference type="Pfam" id="PF18332">
    <property type="entry name" value="XRN1_D1"/>
    <property type="match status" value="1"/>
</dbReference>
<evidence type="ECO:0000259" key="6">
    <source>
        <dbReference type="Pfam" id="PF03159"/>
    </source>
</evidence>
<evidence type="ECO:0000256" key="2">
    <source>
        <dbReference type="ARBA" id="ARBA00022801"/>
    </source>
</evidence>
<feature type="domain" description="5'-3' exoribonuclease 1 D1" evidence="9">
    <location>
        <begin position="643"/>
        <end position="816"/>
    </location>
</feature>
<dbReference type="InterPro" id="IPR004859">
    <property type="entry name" value="Xrn1_N"/>
</dbReference>
<dbReference type="InterPro" id="IPR041385">
    <property type="entry name" value="SH3_12"/>
</dbReference>
<name>A0A1D2A4B0_AUXPR</name>
<dbReference type="CDD" id="cd18673">
    <property type="entry name" value="PIN_XRN1-2-like"/>
    <property type="match status" value="1"/>
</dbReference>
<evidence type="ECO:0000259" key="10">
    <source>
        <dbReference type="Pfam" id="PF18334"/>
    </source>
</evidence>
<dbReference type="Gene3D" id="1.25.40.1050">
    <property type="match status" value="1"/>
</dbReference>
<keyword evidence="3" id="KW-0269">Exonuclease</keyword>
<dbReference type="InterPro" id="IPR047007">
    <property type="entry name" value="XRN1_D1_sf"/>
</dbReference>
<dbReference type="Pfam" id="PF18334">
    <property type="entry name" value="XRN1_D2_D3"/>
    <property type="match status" value="1"/>
</dbReference>
<evidence type="ECO:0000259" key="8">
    <source>
        <dbReference type="Pfam" id="PF18129"/>
    </source>
</evidence>
<feature type="region of interest" description="Disordered" evidence="5">
    <location>
        <begin position="280"/>
        <end position="323"/>
    </location>
</feature>
<dbReference type="Pfam" id="PF17846">
    <property type="entry name" value="XRN_M"/>
    <property type="match status" value="2"/>
</dbReference>
<feature type="domain" description="Xrn1 N-terminal" evidence="6">
    <location>
        <begin position="1"/>
        <end position="142"/>
    </location>
</feature>
<comment type="similarity">
    <text evidence="4">Belongs to the 5'-3' exonuclease family.</text>
</comment>
<proteinExistence type="inferred from homology"/>
<dbReference type="GO" id="GO:0004534">
    <property type="term" value="F:5'-3' RNA exonuclease activity"/>
    <property type="evidence" value="ECO:0007669"/>
    <property type="project" value="TreeGrafter"/>
</dbReference>
<dbReference type="Pfam" id="PF18129">
    <property type="entry name" value="SH3_12"/>
    <property type="match status" value="1"/>
</dbReference>
<evidence type="ECO:0000256" key="5">
    <source>
        <dbReference type="SAM" id="MobiDB-lite"/>
    </source>
</evidence>
<dbReference type="Gene3D" id="3.40.50.12390">
    <property type="match status" value="1"/>
</dbReference>
<feature type="compositionally biased region" description="Low complexity" evidence="5">
    <location>
        <begin position="1415"/>
        <end position="1428"/>
    </location>
</feature>
<reference evidence="11" key="1">
    <citation type="submission" date="2015-08" db="EMBL/GenBank/DDBJ databases">
        <authorList>
            <person name="Babu N.S."/>
            <person name="Beckwith C.J."/>
            <person name="Beseler K.G."/>
            <person name="Brison A."/>
            <person name="Carone J.V."/>
            <person name="Caskin T.P."/>
            <person name="Diamond M."/>
            <person name="Durham M.E."/>
            <person name="Foxe J.M."/>
            <person name="Go M."/>
            <person name="Henderson B.A."/>
            <person name="Jones I.B."/>
            <person name="McGettigan J.A."/>
            <person name="Micheletti S.J."/>
            <person name="Nasrallah M.E."/>
            <person name="Ortiz D."/>
            <person name="Piller C.R."/>
            <person name="Privatt S.R."/>
            <person name="Schneider S.L."/>
            <person name="Sharp S."/>
            <person name="Smith T.C."/>
            <person name="Stanton J.D."/>
            <person name="Ullery H.E."/>
            <person name="Wilson R.J."/>
            <person name="Serrano M.G."/>
            <person name="Buck G."/>
            <person name="Lee V."/>
            <person name="Wang Y."/>
            <person name="Carvalho R."/>
            <person name="Voegtly L."/>
            <person name="Shi R."/>
            <person name="Duckworth R."/>
            <person name="Johnson A."/>
            <person name="Loviza R."/>
            <person name="Walstead R."/>
            <person name="Shah Z."/>
            <person name="Kiflezghi M."/>
            <person name="Wade K."/>
            <person name="Ball S.L."/>
            <person name="Bradley K.W."/>
            <person name="Asai D.J."/>
            <person name="Bowman C.A."/>
            <person name="Russell D.A."/>
            <person name="Pope W.H."/>
            <person name="Jacobs-Sera D."/>
            <person name="Hendrix R.W."/>
            <person name="Hatfull G.F."/>
        </authorList>
    </citation>
    <scope>NUCLEOTIDE SEQUENCE</scope>
</reference>
<feature type="compositionally biased region" description="Basic and acidic residues" evidence="5">
    <location>
        <begin position="299"/>
        <end position="310"/>
    </location>
</feature>
<dbReference type="Gene3D" id="2.30.30.750">
    <property type="match status" value="1"/>
</dbReference>
<accession>A0A1D2A4B0</accession>
<keyword evidence="1" id="KW-0540">Nuclease</keyword>
<sequence>RAKMNQQRSRRFKAAKEAAAAAEKAEKAAAKTSDVAEDSKPPVFDSNCITPGTPFMVRLGAHFRFFVRKKIAEDVAWRRPTIIFSGHDVPGEGEHKIMEHIRWAKQAPGYPPNTRHCLYGLDADLIMLSLVTHEPHFCLLREVVSYTGGGKGQPAREALENPGESTFVLLQIGLLREYFELEFKPAQKMPFPFSVERVVDDFVLFCMLIGNDFLPPLPTVDIAEGSLETMFDLYKELLPELGGYLTHAGKLHRGRLEVFLHKLANLEAKVLQERALEAQSLDDKKRKKGPGETPAWASERVEGRRREERAAGPNAPPAGDEVPELGLGHGGRFAALASGRGLELLAAVEGLEEEEVEEEVILAPLPAPPAADAEPAPEPAPGAGEAAIPHPTPRPPAKPTMMSQEARDLFLKSASAEEAALAWKERLYVTKLGVGTDPAARRAVVDAYMHGLHWVLEYYYRGVASWNWYYPYHYAPMASDLVDLEQVRISFTHGEPFLPYEQLLAVQPAASCQLLPGPYQRFMLDPDSPINFFYPKDFVVDLEGKKAEWEGVVLIPFIDEQKLLAVSRSIPPSALTPMEQTCNQHGSMVIFKHAGELTGETSDCSSTLPESFSNVTLCNSTVTRQPPLPPFPHGQPGFIPKIVPGTKMGKHAPSGFPTLGTLSVAGKIENAKCSVFGMHSKRPSLILAIKAPAVDVTPTAETLAPHVIGSRVWIRWPYLTEGLISCIGDETGRVPAAGAPVIVDPAWKENVEAQRIEFLEKRGVDIGPSPLWVEVRPLEVLVRHADGSFAKSFAEKGEMVPLQLALRSNPSPDPRFDPDALQAGAALFEPGSRAVVGKGPYYGCLARVLGPGAGGEVGPGPRRAMSVSVEPPPPTAASAAKTALALLGGGAPRYCPAHQAAKQVGISPSALGRIAGSLYLVIGESRRDRLDVGLCVRNAKLGLCVPDAVRFVPPKQPPPRPQAVGEGPPAPVPKGSWEYSEALIKLLKSYKVKAPWLWAAVEQDAKAFELDASRVCPGETPEERLAAAEGLHAWLKRQPMARRPLVSQDAAVAPEAAVRMLQGALPPPGPPGPAVELTNVQPHMLIPPSDQGHVVYAEAGGAFQLGHRVVALGGTGVPPFGARGSVTALLPTAVEVVFDGPFAGGSDLGGRCAGEAGALCPPRDLLNLSRVRGGKPGWGTAAAAAAAAAAVRPGQVTFVDERQAAAAATARGPPRRADNAPPASEAPWAGLAPVRSGGPGEPGAGRRAPRAREPLAPGSGADRGFAMGRGRGGALPGAGRGPGGVAPAAGAASAPPLADAGAHAVDGSAAAPASSTPRAGNLQQLFAGLAVAAAGPCAPTAGDAGTSDVIAGQSVTTPAAGVARRAPQPPLRPARREAKDAGAAPAGEAPLSAAQLEARLEGANGTAPGSGGAAPGLASVPAASAPSTVPGPPGPPMPSASLLGGIRGVGGAVPVEAARAPPAAAGPARPADAVTPLAFWELLQNASRAP</sequence>
<dbReference type="Pfam" id="PF03159">
    <property type="entry name" value="XRN_N"/>
    <property type="match status" value="1"/>
</dbReference>
<feature type="region of interest" description="Disordered" evidence="5">
    <location>
        <begin position="1402"/>
        <end position="1446"/>
    </location>
</feature>
<dbReference type="GO" id="GO:0003723">
    <property type="term" value="F:RNA binding"/>
    <property type="evidence" value="ECO:0007669"/>
    <property type="project" value="TreeGrafter"/>
</dbReference>
<feature type="region of interest" description="Disordered" evidence="5">
    <location>
        <begin position="1202"/>
        <end position="1300"/>
    </location>
</feature>
<keyword evidence="2" id="KW-0378">Hydrolase</keyword>
<evidence type="ECO:0000313" key="11">
    <source>
        <dbReference type="EMBL" id="JAT73793.1"/>
    </source>
</evidence>
<evidence type="ECO:0000256" key="4">
    <source>
        <dbReference type="ARBA" id="ARBA00038299"/>
    </source>
</evidence>
<dbReference type="EMBL" id="GDKF01004829">
    <property type="protein sequence ID" value="JAT73793.1"/>
    <property type="molecule type" value="Transcribed_RNA"/>
</dbReference>
<feature type="compositionally biased region" description="Pro residues" evidence="5">
    <location>
        <begin position="1429"/>
        <end position="1438"/>
    </location>
</feature>
<dbReference type="InterPro" id="IPR047008">
    <property type="entry name" value="XRN1_SH3_sf"/>
</dbReference>
<gene>
    <name evidence="11" type="ORF">g.20824</name>
</gene>
<dbReference type="PANTHER" id="PTHR12341">
    <property type="entry name" value="5'-&gt;3' EXORIBONUCLEASE"/>
    <property type="match status" value="1"/>
</dbReference>
<feature type="region of interest" description="Disordered" evidence="5">
    <location>
        <begin position="367"/>
        <end position="402"/>
    </location>
</feature>
<dbReference type="GO" id="GO:0000956">
    <property type="term" value="P:nuclear-transcribed mRNA catabolic process"/>
    <property type="evidence" value="ECO:0007669"/>
    <property type="project" value="TreeGrafter"/>
</dbReference>
<dbReference type="InterPro" id="IPR041412">
    <property type="entry name" value="Xrn1_helical"/>
</dbReference>
<feature type="domain" description="Xrn1 helical" evidence="7">
    <location>
        <begin position="422"/>
        <end position="594"/>
    </location>
</feature>
<feature type="compositionally biased region" description="Low complexity" evidence="5">
    <location>
        <begin position="1254"/>
        <end position="1266"/>
    </location>
</feature>
<feature type="compositionally biased region" description="Low complexity" evidence="5">
    <location>
        <begin position="1285"/>
        <end position="1300"/>
    </location>
</feature>
<protein>
    <submittedName>
        <fullName evidence="11">Uncharacterized protein</fullName>
    </submittedName>
</protein>
<evidence type="ECO:0000259" key="9">
    <source>
        <dbReference type="Pfam" id="PF18332"/>
    </source>
</evidence>
<dbReference type="InterPro" id="IPR027073">
    <property type="entry name" value="5_3_exoribonuclease"/>
</dbReference>
<dbReference type="InterPro" id="IPR041106">
    <property type="entry name" value="XRN1_D2_D3"/>
</dbReference>
<feature type="domain" description="5'-3' exoribonuclease 1 SH3-like" evidence="8">
    <location>
        <begin position="1102"/>
        <end position="1167"/>
    </location>
</feature>
<feature type="compositionally biased region" description="Gly residues" evidence="5">
    <location>
        <begin position="1267"/>
        <end position="1284"/>
    </location>
</feature>